<gene>
    <name evidence="2" type="ORF">PoB_005404800</name>
</gene>
<evidence type="ECO:0000259" key="1">
    <source>
        <dbReference type="Pfam" id="PF10469"/>
    </source>
</evidence>
<sequence length="111" mass="12669">MASNAVRANYFYCVRLTNPAIRTAIQDALEWMVDKEPQYKNFCYTPEMIHVTLCEVALQNEEDISRAAEALKSSESVLRQNLPSSALTIKGITTFNNIVMIADVEYQEDFR</sequence>
<dbReference type="PANTHER" id="PTHR15934">
    <property type="entry name" value="RNA 2',3'-CYCLIC PHOSPHODIESTERASE"/>
    <property type="match status" value="1"/>
</dbReference>
<organism evidence="2 3">
    <name type="scientific">Plakobranchus ocellatus</name>
    <dbReference type="NCBI Taxonomy" id="259542"/>
    <lineage>
        <taxon>Eukaryota</taxon>
        <taxon>Metazoa</taxon>
        <taxon>Spiralia</taxon>
        <taxon>Lophotrochozoa</taxon>
        <taxon>Mollusca</taxon>
        <taxon>Gastropoda</taxon>
        <taxon>Heterobranchia</taxon>
        <taxon>Euthyneura</taxon>
        <taxon>Panpulmonata</taxon>
        <taxon>Sacoglossa</taxon>
        <taxon>Placobranchoidea</taxon>
        <taxon>Plakobranchidae</taxon>
        <taxon>Plakobranchus</taxon>
    </lineage>
</organism>
<reference evidence="2 3" key="1">
    <citation type="journal article" date="2021" name="Elife">
        <title>Chloroplast acquisition without the gene transfer in kleptoplastic sea slugs, Plakobranchus ocellatus.</title>
        <authorList>
            <person name="Maeda T."/>
            <person name="Takahashi S."/>
            <person name="Yoshida T."/>
            <person name="Shimamura S."/>
            <person name="Takaki Y."/>
            <person name="Nagai Y."/>
            <person name="Toyoda A."/>
            <person name="Suzuki Y."/>
            <person name="Arimoto A."/>
            <person name="Ishii H."/>
            <person name="Satoh N."/>
            <person name="Nishiyama T."/>
            <person name="Hasebe M."/>
            <person name="Maruyama T."/>
            <person name="Minagawa J."/>
            <person name="Obokata J."/>
            <person name="Shigenobu S."/>
        </authorList>
    </citation>
    <scope>NUCLEOTIDE SEQUENCE [LARGE SCALE GENOMIC DNA]</scope>
</reference>
<feature type="domain" description="A-kinase anchor protein 7-like phosphoesterase" evidence="1">
    <location>
        <begin position="9"/>
        <end position="104"/>
    </location>
</feature>
<dbReference type="InterPro" id="IPR052641">
    <property type="entry name" value="AKAP7_isoform_gamma"/>
</dbReference>
<dbReference type="Proteomes" id="UP000735302">
    <property type="component" value="Unassembled WGS sequence"/>
</dbReference>
<keyword evidence="2" id="KW-0675">Receptor</keyword>
<dbReference type="PANTHER" id="PTHR15934:SF2">
    <property type="entry name" value="A-KINASE ANCHOR PROTEIN 7-LIKE PHOSPHOESTERASE DOMAIN-CONTAINING PROTEIN"/>
    <property type="match status" value="1"/>
</dbReference>
<dbReference type="SUPFAM" id="SSF55144">
    <property type="entry name" value="LigT-like"/>
    <property type="match status" value="1"/>
</dbReference>
<accession>A0AAV4C7R2</accession>
<dbReference type="GO" id="GO:0010738">
    <property type="term" value="P:regulation of protein kinase A signaling"/>
    <property type="evidence" value="ECO:0007669"/>
    <property type="project" value="TreeGrafter"/>
</dbReference>
<dbReference type="Pfam" id="PF10469">
    <property type="entry name" value="AKAP7_NLS"/>
    <property type="match status" value="1"/>
</dbReference>
<dbReference type="GO" id="GO:0005829">
    <property type="term" value="C:cytosol"/>
    <property type="evidence" value="ECO:0007669"/>
    <property type="project" value="TreeGrafter"/>
</dbReference>
<comment type="caution">
    <text evidence="2">The sequence shown here is derived from an EMBL/GenBank/DDBJ whole genome shotgun (WGS) entry which is preliminary data.</text>
</comment>
<keyword evidence="3" id="KW-1185">Reference proteome</keyword>
<name>A0AAV4C7R2_9GAST</name>
<evidence type="ECO:0000313" key="3">
    <source>
        <dbReference type="Proteomes" id="UP000735302"/>
    </source>
</evidence>
<dbReference type="InterPro" id="IPR019510">
    <property type="entry name" value="AKAP7-like_phosphoesterase"/>
</dbReference>
<dbReference type="InterPro" id="IPR009097">
    <property type="entry name" value="Cyclic_Pdiesterase"/>
</dbReference>
<dbReference type="GO" id="GO:0034237">
    <property type="term" value="F:protein kinase A regulatory subunit binding"/>
    <property type="evidence" value="ECO:0007669"/>
    <property type="project" value="TreeGrafter"/>
</dbReference>
<dbReference type="Gene3D" id="3.90.1140.10">
    <property type="entry name" value="Cyclic phosphodiesterase"/>
    <property type="match status" value="1"/>
</dbReference>
<evidence type="ECO:0000313" key="2">
    <source>
        <dbReference type="EMBL" id="GFO27543.1"/>
    </source>
</evidence>
<protein>
    <submittedName>
        <fullName evidence="2">Leukocyte receptor cluster member 9</fullName>
    </submittedName>
</protein>
<dbReference type="AlphaFoldDB" id="A0AAV4C7R2"/>
<dbReference type="EMBL" id="BLXT01005930">
    <property type="protein sequence ID" value="GFO27543.1"/>
    <property type="molecule type" value="Genomic_DNA"/>
</dbReference>
<proteinExistence type="predicted"/>